<proteinExistence type="predicted"/>
<evidence type="ECO:0000256" key="2">
    <source>
        <dbReference type="SAM" id="Phobius"/>
    </source>
</evidence>
<keyword evidence="4" id="KW-1185">Reference proteome</keyword>
<dbReference type="EMBL" id="KN840508">
    <property type="protein sequence ID" value="KIP06878.1"/>
    <property type="molecule type" value="Genomic_DNA"/>
</dbReference>
<evidence type="ECO:0000256" key="1">
    <source>
        <dbReference type="SAM" id="MobiDB-lite"/>
    </source>
</evidence>
<dbReference type="HOGENOM" id="CLU_1138371_0_0_1"/>
<accession>A0A0C3PKM3</accession>
<protein>
    <submittedName>
        <fullName evidence="3">Uncharacterized protein</fullName>
    </submittedName>
</protein>
<organism evidence="3 4">
    <name type="scientific">Phlebiopsis gigantea (strain 11061_1 CR5-6)</name>
    <name type="common">White-rot fungus</name>
    <name type="synonym">Peniophora gigantea</name>
    <dbReference type="NCBI Taxonomy" id="745531"/>
    <lineage>
        <taxon>Eukaryota</taxon>
        <taxon>Fungi</taxon>
        <taxon>Dikarya</taxon>
        <taxon>Basidiomycota</taxon>
        <taxon>Agaricomycotina</taxon>
        <taxon>Agaricomycetes</taxon>
        <taxon>Polyporales</taxon>
        <taxon>Phanerochaetaceae</taxon>
        <taxon>Phlebiopsis</taxon>
    </lineage>
</organism>
<gene>
    <name evidence="3" type="ORF">PHLGIDRAFT_13574</name>
</gene>
<feature type="compositionally biased region" description="Low complexity" evidence="1">
    <location>
        <begin position="106"/>
        <end position="117"/>
    </location>
</feature>
<dbReference type="AlphaFoldDB" id="A0A0C3PKM3"/>
<evidence type="ECO:0000313" key="3">
    <source>
        <dbReference type="EMBL" id="KIP06878.1"/>
    </source>
</evidence>
<evidence type="ECO:0000313" key="4">
    <source>
        <dbReference type="Proteomes" id="UP000053257"/>
    </source>
</evidence>
<keyword evidence="2" id="KW-1133">Transmembrane helix</keyword>
<keyword evidence="2" id="KW-0472">Membrane</keyword>
<feature type="region of interest" description="Disordered" evidence="1">
    <location>
        <begin position="103"/>
        <end position="244"/>
    </location>
</feature>
<sequence length="244" mass="25572">MRVLPSPSLHSTLPSIDAQVHIDRRGPSRFSSTLSQSIVPVVLLSILAVCILGSFLGRIAYLYYTGRGWTGCLQPSGSHNSSSLNANQEVIAREMTIRTQTFPPGLYTSSPLASPASPTAPPYSPATPTSHQPTSAHPLVAPRSGHGSLLELPKVDERASGRTSRLGRIPSLRGMSWGRGADRDGAPVQVHVRVSTVYDRPPGAGDDGDASGESVEGSSGGCERSERSTCSPPPAYPGIADGHA</sequence>
<name>A0A0C3PKM3_PHLG1</name>
<keyword evidence="2" id="KW-0812">Transmembrane</keyword>
<feature type="transmembrane region" description="Helical" evidence="2">
    <location>
        <begin position="37"/>
        <end position="57"/>
    </location>
</feature>
<dbReference type="Proteomes" id="UP000053257">
    <property type="component" value="Unassembled WGS sequence"/>
</dbReference>
<reference evidence="3 4" key="1">
    <citation type="journal article" date="2014" name="PLoS Genet.">
        <title>Analysis of the Phlebiopsis gigantea genome, transcriptome and secretome provides insight into its pioneer colonization strategies of wood.</title>
        <authorList>
            <person name="Hori C."/>
            <person name="Ishida T."/>
            <person name="Igarashi K."/>
            <person name="Samejima M."/>
            <person name="Suzuki H."/>
            <person name="Master E."/>
            <person name="Ferreira P."/>
            <person name="Ruiz-Duenas F.J."/>
            <person name="Held B."/>
            <person name="Canessa P."/>
            <person name="Larrondo L.F."/>
            <person name="Schmoll M."/>
            <person name="Druzhinina I.S."/>
            <person name="Kubicek C.P."/>
            <person name="Gaskell J.A."/>
            <person name="Kersten P."/>
            <person name="St John F."/>
            <person name="Glasner J."/>
            <person name="Sabat G."/>
            <person name="Splinter BonDurant S."/>
            <person name="Syed K."/>
            <person name="Yadav J."/>
            <person name="Mgbeahuruike A.C."/>
            <person name="Kovalchuk A."/>
            <person name="Asiegbu F.O."/>
            <person name="Lackner G."/>
            <person name="Hoffmeister D."/>
            <person name="Rencoret J."/>
            <person name="Gutierrez A."/>
            <person name="Sun H."/>
            <person name="Lindquist E."/>
            <person name="Barry K."/>
            <person name="Riley R."/>
            <person name="Grigoriev I.V."/>
            <person name="Henrissat B."/>
            <person name="Kues U."/>
            <person name="Berka R.M."/>
            <person name="Martinez A.T."/>
            <person name="Covert S.F."/>
            <person name="Blanchette R.A."/>
            <person name="Cullen D."/>
        </authorList>
    </citation>
    <scope>NUCLEOTIDE SEQUENCE [LARGE SCALE GENOMIC DNA]</scope>
    <source>
        <strain evidence="3 4">11061_1 CR5-6</strain>
    </source>
</reference>